<proteinExistence type="predicted"/>
<dbReference type="AlphaFoldDB" id="A0A9E5K101"/>
<reference evidence="1" key="1">
    <citation type="submission" date="2020-03" db="EMBL/GenBank/DDBJ databases">
        <authorList>
            <person name="Guo F."/>
        </authorList>
    </citation>
    <scope>NUCLEOTIDE SEQUENCE</scope>
    <source>
        <strain evidence="1">JCM 30134</strain>
    </source>
</reference>
<dbReference type="InterPro" id="IPR021831">
    <property type="entry name" value="ParD-like"/>
</dbReference>
<gene>
    <name evidence="1" type="ORF">G8770_14550</name>
</gene>
<dbReference type="EMBL" id="JAAONZ010000012">
    <property type="protein sequence ID" value="NHO66767.1"/>
    <property type="molecule type" value="Genomic_DNA"/>
</dbReference>
<dbReference type="RefSeq" id="WP_167188205.1">
    <property type="nucleotide sequence ID" value="NZ_JAAONZ010000012.1"/>
</dbReference>
<evidence type="ECO:0008006" key="3">
    <source>
        <dbReference type="Google" id="ProtNLM"/>
    </source>
</evidence>
<accession>A0A9E5K101</accession>
<name>A0A9E5K101_9GAMM</name>
<evidence type="ECO:0000313" key="2">
    <source>
        <dbReference type="Proteomes" id="UP000787472"/>
    </source>
</evidence>
<comment type="caution">
    <text evidence="1">The sequence shown here is derived from an EMBL/GenBank/DDBJ whole genome shotgun (WGS) entry which is preliminary data.</text>
</comment>
<evidence type="ECO:0000313" key="1">
    <source>
        <dbReference type="EMBL" id="NHO66767.1"/>
    </source>
</evidence>
<protein>
    <recommendedName>
        <fullName evidence="3">ParD-like antitoxin of type II toxin-antitoxin system</fullName>
    </recommendedName>
</protein>
<organism evidence="1 2">
    <name type="scientific">Pseudomaricurvus hydrocarbonicus</name>
    <dbReference type="NCBI Taxonomy" id="1470433"/>
    <lineage>
        <taxon>Bacteria</taxon>
        <taxon>Pseudomonadati</taxon>
        <taxon>Pseudomonadota</taxon>
        <taxon>Gammaproteobacteria</taxon>
        <taxon>Cellvibrionales</taxon>
        <taxon>Cellvibrionaceae</taxon>
        <taxon>Pseudomaricurvus</taxon>
    </lineage>
</organism>
<dbReference type="Proteomes" id="UP000787472">
    <property type="component" value="Unassembled WGS sequence"/>
</dbReference>
<dbReference type="Pfam" id="PF11903">
    <property type="entry name" value="ParD_like"/>
    <property type="match status" value="1"/>
</dbReference>
<sequence length="136" mass="14408">MAKAASPVRLESTLMDAAKVAGKALHRSASEQVEYWADLGRKVSKVIDPETLLEINAGLVKISLEKVVPIGLDPDAVFSSLDQARASGALGAAIASNSIQYQASATHPGLLEQVHPDGHILLGQFQQGRFVPQDIV</sequence>
<keyword evidence="2" id="KW-1185">Reference proteome</keyword>